<dbReference type="RefSeq" id="WP_189582165.1">
    <property type="nucleotide sequence ID" value="NZ_BMYV01000001.1"/>
</dbReference>
<keyword evidence="1" id="KW-0812">Transmembrane</keyword>
<feature type="domain" description="Cadherin" evidence="7">
    <location>
        <begin position="3056"/>
        <end position="3101"/>
    </location>
</feature>
<dbReference type="GO" id="GO:0005886">
    <property type="term" value="C:plasma membrane"/>
    <property type="evidence" value="ECO:0007669"/>
    <property type="project" value="UniProtKB-SubCell"/>
</dbReference>
<dbReference type="InterPro" id="IPR006644">
    <property type="entry name" value="Cadg"/>
</dbReference>
<name>A0A918KHR9_9PROT</name>
<dbReference type="PROSITE" id="PS51470">
    <property type="entry name" value="FG_GAP"/>
    <property type="match status" value="1"/>
</dbReference>
<reference evidence="8 9" key="1">
    <citation type="journal article" date="2014" name="Int. J. Syst. Evol. Microbiol.">
        <title>Complete genome sequence of Corynebacterium casei LMG S-19264T (=DSM 44701T), isolated from a smear-ripened cheese.</title>
        <authorList>
            <consortium name="US DOE Joint Genome Institute (JGI-PGF)"/>
            <person name="Walter F."/>
            <person name="Albersmeier A."/>
            <person name="Kalinowski J."/>
            <person name="Ruckert C."/>
        </authorList>
    </citation>
    <scope>NUCLEOTIDE SEQUENCE [LARGE SCALE GENOMIC DNA]</scope>
    <source>
        <strain evidence="8 9">KCTC 23968</strain>
    </source>
</reference>
<feature type="domain" description="Cadherin" evidence="7">
    <location>
        <begin position="2307"/>
        <end position="2452"/>
    </location>
</feature>
<evidence type="ECO:0000256" key="1">
    <source>
        <dbReference type="ARBA" id="ARBA00022692"/>
    </source>
</evidence>
<dbReference type="Pfam" id="PF17803">
    <property type="entry name" value="Cadherin_4"/>
    <property type="match status" value="1"/>
</dbReference>
<feature type="chain" id="PRO_5037552676" description="Cadherin domain-containing protein" evidence="6">
    <location>
        <begin position="40"/>
        <end position="3394"/>
    </location>
</feature>
<evidence type="ECO:0000313" key="9">
    <source>
        <dbReference type="Proteomes" id="UP000600865"/>
    </source>
</evidence>
<dbReference type="PROSITE" id="PS50268">
    <property type="entry name" value="CADHERIN_2"/>
    <property type="match status" value="20"/>
</dbReference>
<evidence type="ECO:0000256" key="5">
    <source>
        <dbReference type="ARBA" id="ARBA00023180"/>
    </source>
</evidence>
<dbReference type="Gene3D" id="2.60.40.10">
    <property type="entry name" value="Immunoglobulins"/>
    <property type="match status" value="1"/>
</dbReference>
<dbReference type="SUPFAM" id="SSF69318">
    <property type="entry name" value="Integrin alpha N-terminal domain"/>
    <property type="match status" value="2"/>
</dbReference>
<dbReference type="InterPro" id="IPR013517">
    <property type="entry name" value="FG-GAP"/>
</dbReference>
<dbReference type="Gene3D" id="2.130.10.130">
    <property type="entry name" value="Integrin alpha, N-terminal"/>
    <property type="match status" value="4"/>
</dbReference>
<comment type="caution">
    <text evidence="8">The sequence shown here is derived from an EMBL/GenBank/DDBJ whole genome shotgun (WGS) entry which is preliminary data.</text>
</comment>
<feature type="domain" description="Cadherin" evidence="7">
    <location>
        <begin position="1162"/>
        <end position="1270"/>
    </location>
</feature>
<gene>
    <name evidence="8" type="ORF">GCM10011309_10060</name>
</gene>
<dbReference type="InterPro" id="IPR002126">
    <property type="entry name" value="Cadherin-like_dom"/>
</dbReference>
<organism evidence="8 9">
    <name type="scientific">Litorimonas cladophorae</name>
    <dbReference type="NCBI Taxonomy" id="1220491"/>
    <lineage>
        <taxon>Bacteria</taxon>
        <taxon>Pseudomonadati</taxon>
        <taxon>Pseudomonadota</taxon>
        <taxon>Alphaproteobacteria</taxon>
        <taxon>Maricaulales</taxon>
        <taxon>Robiginitomaculaceae</taxon>
    </lineage>
</organism>
<dbReference type="SMART" id="SM00191">
    <property type="entry name" value="Int_alpha"/>
    <property type="match status" value="7"/>
</dbReference>
<feature type="domain" description="Cadherin" evidence="7">
    <location>
        <begin position="362"/>
        <end position="448"/>
    </location>
</feature>
<feature type="domain" description="Cadherin" evidence="7">
    <location>
        <begin position="1943"/>
        <end position="2031"/>
    </location>
</feature>
<dbReference type="InterPro" id="IPR041498">
    <property type="entry name" value="Big_6"/>
</dbReference>
<dbReference type="EMBL" id="BMYV01000001">
    <property type="protein sequence ID" value="GGX62110.1"/>
    <property type="molecule type" value="Genomic_DNA"/>
</dbReference>
<dbReference type="InterPro" id="IPR013519">
    <property type="entry name" value="Int_alpha_beta-p"/>
</dbReference>
<dbReference type="Pfam" id="PF00028">
    <property type="entry name" value="Cadherin"/>
    <property type="match status" value="1"/>
</dbReference>
<keyword evidence="4" id="KW-1133">Transmembrane helix</keyword>
<dbReference type="PANTHER" id="PTHR24026:SF126">
    <property type="entry name" value="PROTOCADHERIN FAT 4"/>
    <property type="match status" value="1"/>
</dbReference>
<dbReference type="InterPro" id="IPR013783">
    <property type="entry name" value="Ig-like_fold"/>
</dbReference>
<feature type="domain" description="Cadherin" evidence="7">
    <location>
        <begin position="1394"/>
        <end position="1497"/>
    </location>
</feature>
<keyword evidence="3" id="KW-0677">Repeat</keyword>
<feature type="domain" description="Cadherin" evidence="7">
    <location>
        <begin position="145"/>
        <end position="244"/>
    </location>
</feature>
<dbReference type="InterPro" id="IPR028994">
    <property type="entry name" value="Integrin_alpha_N"/>
</dbReference>
<feature type="domain" description="Cadherin" evidence="7">
    <location>
        <begin position="2685"/>
        <end position="2770"/>
    </location>
</feature>
<evidence type="ECO:0000256" key="2">
    <source>
        <dbReference type="ARBA" id="ARBA00022729"/>
    </source>
</evidence>
<dbReference type="Gene3D" id="2.60.40.60">
    <property type="entry name" value="Cadherins"/>
    <property type="match status" value="15"/>
</dbReference>
<feature type="domain" description="Cadherin" evidence="7">
    <location>
        <begin position="2517"/>
        <end position="2661"/>
    </location>
</feature>
<feature type="domain" description="Cadherin" evidence="7">
    <location>
        <begin position="2131"/>
        <end position="2241"/>
    </location>
</feature>
<feature type="domain" description="Cadherin" evidence="7">
    <location>
        <begin position="2797"/>
        <end position="2885"/>
    </location>
</feature>
<protein>
    <recommendedName>
        <fullName evidence="7">Cadherin domain-containing protein</fullName>
    </recommendedName>
</protein>
<keyword evidence="5" id="KW-0325">Glycoprotein</keyword>
<feature type="domain" description="Cadherin" evidence="7">
    <location>
        <begin position="2896"/>
        <end position="2987"/>
    </location>
</feature>
<feature type="domain" description="Cadherin" evidence="7">
    <location>
        <begin position="244"/>
        <end position="349"/>
    </location>
</feature>
<feature type="domain" description="Cadherin" evidence="7">
    <location>
        <begin position="461"/>
        <end position="545"/>
    </location>
</feature>
<dbReference type="Proteomes" id="UP000600865">
    <property type="component" value="Unassembled WGS sequence"/>
</dbReference>
<evidence type="ECO:0000256" key="6">
    <source>
        <dbReference type="SAM" id="SignalP"/>
    </source>
</evidence>
<proteinExistence type="predicted"/>
<evidence type="ECO:0000313" key="8">
    <source>
        <dbReference type="EMBL" id="GGX62110.1"/>
    </source>
</evidence>
<feature type="domain" description="Cadherin" evidence="7">
    <location>
        <begin position="2046"/>
        <end position="2136"/>
    </location>
</feature>
<dbReference type="SUPFAM" id="SSF49313">
    <property type="entry name" value="Cadherin-like"/>
    <property type="match status" value="12"/>
</dbReference>
<accession>A0A918KHR9</accession>
<evidence type="ECO:0000259" key="7">
    <source>
        <dbReference type="PROSITE" id="PS50268"/>
    </source>
</evidence>
<feature type="domain" description="Cadherin" evidence="7">
    <location>
        <begin position="1624"/>
        <end position="1712"/>
    </location>
</feature>
<sequence length="3394" mass="353756">MTRSFFSGNQKALSGYKARLSGVSLAALALLGIAGPANAQDVGVEVVPDGFQAANSIKDFKSITSLADGTVEVLLASGETVSFAAAEVAIVGGQVFVAEAAIAAAGLTIGSAAISTVAIAAAGAAAAGTGAFALSKGESNDAPIFSSPLTTTASENQTSAFTATATDADNDSLTYTLSGTDAGLFTINGSTGVVTFNGAPDFESPADANGDNTYTVTVTASDGAEQVSQTVNISVTDENETPVISVVEATTVDENQTAAFTATATDVDGDALSYALSGADAALFAIDAATGVVTFIDTPDFEAPADADGDNVYDVTVTATDGTLSTSQDVAITVADVNEAPVVTSGPAFTAAENQTAAFTASATDVDGDALSYALSGADAALFAIDAATGVVTFIDTPDFEAPADADGDNVYDVTVTATDGELSSSQDVAITVTDVNEAPVVTSGPAFTAAENQTAAFTATATDVDGDALSYALSGADAALFAIDAAAGVVTFIETPDFEAPADADGDNVYDVTVTATDGELINIEAVSISVADVDDTAPDAPIILSVGLVNIFTASENGDGGSVQFLPAITGTAEAGSTVEIFDGTTSLGTAIADTDGAYFLSTSSASLRGDTLSATATDAAGNLSEAAILAEQYGYNPGGYFEENSAPFVLEDGIGEDSGFIVLQIDGQNFAPIVSDAGDVNNDGFDDILVGIGEADANGEDSGLVAVVFGGEGGFGTSVDGVSTINLDTLAAEDGFLVAGEAGGDYLRPVSSAGDFNGDGIDDFVIGATGVDLFAPNAGASYIIFGQEGDFAETDETGQQIIDLSALTPAQGLVFVGGEDSGRLGYDVSDAGDVNGDGIADLLLSDTDYLSDGGVFVVYGTTETLGETAADGRHVVDLSNLTADQGFLVTNASSGYFLGFTVAAVGDINSDGIDDFGLSDPTGQGAAYVIFGSPDGSGTPDSSGLSVLSLAELSASEGIQIIGTDASPTTVGISVAGIGDFNGDGFNDVLVGASDSFGSGTGEAYVIFGDETGFGSDDGEGGLLLDVSTLTADQGVLLSGLPGSFAGFRAEGIGDFNNDGFADVIITSANLSFSTIIFGGDEVGALNDDGQSVVNLGDLGALEGLTLVGNRLGDGLSAAGDVNGDGVDDVVVGLFGQPNGSASALVLFGGQQFEGLSETLAFVDENTTSAFVATSLGEGTSYLLEGEDAELFSINQDTGLVSFIVAPDFEAIFNTESLNGVLADADTVEDLEALGYNVSVVAINGDFVTHQDAYVTVTDVNEFAPSINAAADLASSNGLFAFRAADEDGSYISISGFEIDENGIKIPTFAENLTFEIVGGADADLFVVANSFGAQFYTGLIGFADLFGIDAPTDANGDGVYEVEIAVSDGDFTTTQMFNLNLVEGGESPVFTSDISFNVDEFEGEASFQISAIDPEGADILYSIISPDEGDASLFSIDLLTGELMLNDALSFSTPLDANLDNVYNVTIAAFDGTNFTLETFDIAVTNLEFAPTVPVGATDRNISENNIAGYGEVIVATDLDFDVVSATITGGADAAFFSVTPEYTTSFGETGFDLRINQSFDFEAPDDSDADNVYEVEITFSDGLNETVELIQFTVLDLFESANAPIFSTPNSVIVEEGQTTVLTINADDADGETLTYSLANSQNDANFFDLDSATGELSFAYPIDFNQPDSSYDNIYTIDVIADDGSFNQTVQTITIEVIDVDVAPTIDVQTEIVIDENELGSFTVSARESFDDQLITLTLQGGDEAAFGLVNGYTSLGYASGQIEFQPVDFENPTDGDGDNVYTVDVVASDGVNTVRETITVTVRDVFESENAPVFTSVNAVVVDEGPGTVLTVVATDADGEIPTYSITGGENQFVFDIDDQTGELGFSRVVAFDPIGDNTYEVEVTADDGSSNQTTQTITVELLNADVAPEFFSNGQTDATIFENDMSAPLSFQVRDNYDNAQLTISLEGNDADLFEIQFSSNSGGYAAGALNFIIPPDFEMPRDANGDNVYELAVVASDGVNVVTQTYSVTVEDLFESANAPIFSTPTSLTVDEAQAFIASINADDADGEAVAYSITGGASSYLFGIDSETGDLNFIYTPPEFNPYFPESNIYEVEITADDGSQNQTAQIFTIEVLDVNLVPTLTIPDFVTIIENETYSTFVSASDRDSDSLLQLSLGGADADLFSLTIFTDYNGYSTAQLELISPLDFETPLDADGDNVYELEISVTDGVNIVTDTISLTVEDLFETLNAPVFTTPTVLSVDEGQDSISTINATDADGELPIYSITGGEDGFRFAVDPVTGELSFSQQTRFNQPDNSYNDNFYTVEVTADDGSGNQTSQSITVEVLDVDVAPTLSVPETRVVDENESLSFSVTAREDYDRQVLTLSLGGDDAEFFTLTGGYNYSGYAFSSVELIAPLDFETPLDADGDNVYEIEVIVTDGVNIVTEIVSITVADVFESANAPVFTTATTSIVEETNTFVLTVSADDLDGETPTYSVTGGEDQYFFYVDSYTGELNFYNPPRFNQADDFADNVYTVEVTADDGSGNQTTQTITIEVTDIDVAPTVSVSPTYSGDENESLSFFVSGRDFDLDSVTLSLGGEDAAAFELINSFGYDGYSQGTIEFIGLPDFENPTDSDGDNIYILEVSASDGTSVTTETIAVTVRDVFESANAPVFVSPNSLVVDEVREIDLDGAYDFFVTQVSATDVDGETPTYSLPYDPQTAGFYIDYRTGEVSHSGPLLFDNAGEPGDNIFNLLILADDGTGNVTEQILSVEVADVNFAPFLDRLGQTESDDIFVPENQVLTTSFSYSDYPDFDDLTVTLGGEDASAFDFSAVSSSPGFITGHLNLVSPLDFESPTDSDGDGVYLVELIVSDGVNTFVDSIAVTVTDVLEIGAPPAFVTPRALSIDEGIAVVGLIEATDVDGDEISYEITAGGDDRFEFSLGGIDGNELSFNFAPEFDFLNDFNGDGVFEVEISAFDGDNTTTQLFEITINDVNFTPTLSVSDGFTYENEVDPALFVNGSDYRDFNDVLTLSLSGPDALLFQFVNSYTYPGTVEARIEFVAAPDFELPLDADGDNVYELTVELSDGVNTVSDNLSITVGDLDDSPISANAPVFVTEPSLSIDEGQTTVTSLFATDADGDNVTFEITGGDDNIEFALIGPDADTLAFAYTTDATFLTDANSDGEYEVEVTASDGGNTTTQTFFVRVNDVNTPPDLTVNNGTTPEGDVFTGSVIAADDFNDFGDTLTISLSGDDAAFFTVATSLDGPGSFFGDIEFVVAPDFETPLDANGDNVYDVTVEVFDGLNTVTQDITITVDDMPEDESGTVKTGDPALSSFSVEDDDVIDLTANGLETFTAEEIFPAELVFKNAPTAEIGPEQALFEQDINAMEMQFIADLLMVQDSGAAIDG</sequence>
<dbReference type="GO" id="GO:0005509">
    <property type="term" value="F:calcium ion binding"/>
    <property type="evidence" value="ECO:0007669"/>
    <property type="project" value="InterPro"/>
</dbReference>
<dbReference type="CDD" id="cd11304">
    <property type="entry name" value="Cadherin_repeat"/>
    <property type="match status" value="12"/>
</dbReference>
<feature type="signal peptide" evidence="6">
    <location>
        <begin position="1"/>
        <end position="39"/>
    </location>
</feature>
<keyword evidence="4" id="KW-0472">Membrane</keyword>
<dbReference type="Pfam" id="PF01839">
    <property type="entry name" value="FG-GAP"/>
    <property type="match status" value="2"/>
</dbReference>
<dbReference type="SMART" id="SM00112">
    <property type="entry name" value="CA"/>
    <property type="match status" value="15"/>
</dbReference>
<feature type="domain" description="Cadherin" evidence="7">
    <location>
        <begin position="3196"/>
        <end position="3319"/>
    </location>
</feature>
<dbReference type="GO" id="GO:0007156">
    <property type="term" value="P:homophilic cell adhesion via plasma membrane adhesion molecules"/>
    <property type="evidence" value="ECO:0007669"/>
    <property type="project" value="InterPro"/>
</dbReference>
<evidence type="ECO:0000256" key="3">
    <source>
        <dbReference type="ARBA" id="ARBA00022737"/>
    </source>
</evidence>
<keyword evidence="9" id="KW-1185">Reference proteome</keyword>
<dbReference type="InterPro" id="IPR040853">
    <property type="entry name" value="RapA2_cadherin-like"/>
</dbReference>
<feature type="domain" description="Cadherin" evidence="7">
    <location>
        <begin position="1806"/>
        <end position="1918"/>
    </location>
</feature>
<dbReference type="InterPro" id="IPR015919">
    <property type="entry name" value="Cadherin-like_sf"/>
</dbReference>
<evidence type="ECO:0000256" key="4">
    <source>
        <dbReference type="ARBA" id="ARBA00022989"/>
    </source>
</evidence>
<feature type="domain" description="Cadherin" evidence="7">
    <location>
        <begin position="1506"/>
        <end position="1611"/>
    </location>
</feature>
<dbReference type="SMART" id="SM00736">
    <property type="entry name" value="CADG"/>
    <property type="match status" value="5"/>
</dbReference>
<dbReference type="Pfam" id="PF17936">
    <property type="entry name" value="Big_6"/>
    <property type="match status" value="1"/>
</dbReference>
<feature type="domain" description="Cadherin" evidence="7">
    <location>
        <begin position="3114"/>
        <end position="3202"/>
    </location>
</feature>
<keyword evidence="2 6" id="KW-0732">Signal</keyword>
<dbReference type="PANTHER" id="PTHR24026">
    <property type="entry name" value="FAT ATYPICAL CADHERIN-RELATED"/>
    <property type="match status" value="1"/>
</dbReference>